<keyword evidence="3" id="KW-1185">Reference proteome</keyword>
<proteinExistence type="predicted"/>
<evidence type="ECO:0000313" key="3">
    <source>
        <dbReference type="Proteomes" id="UP000275846"/>
    </source>
</evidence>
<reference evidence="2 3" key="2">
    <citation type="submission" date="2018-11" db="EMBL/GenBank/DDBJ databases">
        <authorList>
            <consortium name="Pathogen Informatics"/>
        </authorList>
    </citation>
    <scope>NUCLEOTIDE SEQUENCE [LARGE SCALE GENOMIC DNA]</scope>
    <source>
        <strain evidence="2 3">NST_G2</strain>
    </source>
</reference>
<name>A0A183SUJ0_SCHSO</name>
<dbReference type="WBParaSite" id="SSLN_0000818701-mRNA-1">
    <property type="protein sequence ID" value="SSLN_0000818701-mRNA-1"/>
    <property type="gene ID" value="SSLN_0000818701"/>
</dbReference>
<dbReference type="Proteomes" id="UP000275846">
    <property type="component" value="Unassembled WGS sequence"/>
</dbReference>
<reference evidence="4" key="1">
    <citation type="submission" date="2016-06" db="UniProtKB">
        <authorList>
            <consortium name="WormBaseParasite"/>
        </authorList>
    </citation>
    <scope>IDENTIFICATION</scope>
</reference>
<dbReference type="EMBL" id="UYSU01034358">
    <property type="protein sequence ID" value="VDL94273.1"/>
    <property type="molecule type" value="Genomic_DNA"/>
</dbReference>
<protein>
    <submittedName>
        <fullName evidence="2 4">Uncharacterized protein</fullName>
    </submittedName>
</protein>
<sequence length="147" mass="15768">MLECQLAKGHLEQSVTTSVWRASLSLEATERGLPNLALGCLLGDNGGLSSGPLKPDAPISRLSGRPLRFEPAYRDASLSQTPFPLSPPGPCCQLRSDPARTAPSGGTVAASDNTRMYHFMSLCLVRFLFTIVVVVVPSVTRLRQGPY</sequence>
<evidence type="ECO:0000313" key="4">
    <source>
        <dbReference type="WBParaSite" id="SSLN_0000818701-mRNA-1"/>
    </source>
</evidence>
<keyword evidence="1" id="KW-0812">Transmembrane</keyword>
<organism evidence="4">
    <name type="scientific">Schistocephalus solidus</name>
    <name type="common">Tapeworm</name>
    <dbReference type="NCBI Taxonomy" id="70667"/>
    <lineage>
        <taxon>Eukaryota</taxon>
        <taxon>Metazoa</taxon>
        <taxon>Spiralia</taxon>
        <taxon>Lophotrochozoa</taxon>
        <taxon>Platyhelminthes</taxon>
        <taxon>Cestoda</taxon>
        <taxon>Eucestoda</taxon>
        <taxon>Diphyllobothriidea</taxon>
        <taxon>Diphyllobothriidae</taxon>
        <taxon>Schistocephalus</taxon>
    </lineage>
</organism>
<keyword evidence="1" id="KW-0472">Membrane</keyword>
<gene>
    <name evidence="2" type="ORF">SSLN_LOCUS7888</name>
</gene>
<evidence type="ECO:0000256" key="1">
    <source>
        <dbReference type="SAM" id="Phobius"/>
    </source>
</evidence>
<keyword evidence="1" id="KW-1133">Transmembrane helix</keyword>
<dbReference type="AlphaFoldDB" id="A0A183SUJ0"/>
<feature type="transmembrane region" description="Helical" evidence="1">
    <location>
        <begin position="119"/>
        <end position="139"/>
    </location>
</feature>
<accession>A0A183SUJ0</accession>
<evidence type="ECO:0000313" key="2">
    <source>
        <dbReference type="EMBL" id="VDL94273.1"/>
    </source>
</evidence>